<feature type="transmembrane region" description="Helical" evidence="1">
    <location>
        <begin position="319"/>
        <end position="340"/>
    </location>
</feature>
<evidence type="ECO:0000256" key="1">
    <source>
        <dbReference type="SAM" id="Phobius"/>
    </source>
</evidence>
<feature type="transmembrane region" description="Helical" evidence="1">
    <location>
        <begin position="418"/>
        <end position="439"/>
    </location>
</feature>
<dbReference type="PANTHER" id="PTHR43424:SF1">
    <property type="entry name" value="LOCUS PUTATIVE PROTEIN 1-RELATED"/>
    <property type="match status" value="1"/>
</dbReference>
<sequence>MHASVVPAGAGVMQHGDARLAGHGRIEPGGRPLETKFQPLAGPTGAFPGFPCSVRPCHVAAIAAVSTTRQPLQNIIWLLGERLARALVTATVLGVVARHLQPEGFGRLNFAMTVTLIAGYLANLGLEGIVVNELIRRPTQSGAVLGTACLLRLAGGLLTVGLVALLAGGTLGADAPLVMIVALGLLFQPVDVVDLWFQRHLESRRTVVVRTVGILGGATLKLWLVATGASLSAFAWAQVADAGLIALGLTLAGWRSPQRSGKWTWDPEIARALWQRGAMLAVSTLAVSLAMRLDQILVRQWLGDRETGLYFAATRLSEVALFAGSTMALSLFPALAASHARSAGEYAGRLQVLFDALSLLGWGVALGCTGLGWLVVRLIYGPAYAEAGPILVVQGWACLFALNATARWQFILLSASPVLNLAAAALHIGTVFLSGWWLLPRLGGVGAAGALLIGCVISGVLSSYLFPSLRECAGAQIRGLLIPFTPGRWRALLDQFNPRTDDLPTRS</sequence>
<dbReference type="EMBL" id="SDHX01000001">
    <property type="protein sequence ID" value="RXK55002.1"/>
    <property type="molecule type" value="Genomic_DNA"/>
</dbReference>
<organism evidence="2 3">
    <name type="scientific">Oleiharenicola lentus</name>
    <dbReference type="NCBI Taxonomy" id="2508720"/>
    <lineage>
        <taxon>Bacteria</taxon>
        <taxon>Pseudomonadati</taxon>
        <taxon>Verrucomicrobiota</taxon>
        <taxon>Opitutia</taxon>
        <taxon>Opitutales</taxon>
        <taxon>Opitutaceae</taxon>
        <taxon>Oleiharenicola</taxon>
    </lineage>
</organism>
<reference evidence="2 3" key="1">
    <citation type="submission" date="2019-01" db="EMBL/GenBank/DDBJ databases">
        <title>Lacunisphaera sp. strain TWA-58.</title>
        <authorList>
            <person name="Chen W.-M."/>
        </authorList>
    </citation>
    <scope>NUCLEOTIDE SEQUENCE [LARGE SCALE GENOMIC DNA]</scope>
    <source>
        <strain evidence="2 3">TWA-58</strain>
    </source>
</reference>
<dbReference type="Pfam" id="PF13440">
    <property type="entry name" value="Polysacc_synt_3"/>
    <property type="match status" value="1"/>
</dbReference>
<dbReference type="PANTHER" id="PTHR43424">
    <property type="entry name" value="LOCUS PUTATIVE PROTEIN 1-RELATED"/>
    <property type="match status" value="1"/>
</dbReference>
<feature type="transmembrane region" description="Helical" evidence="1">
    <location>
        <begin position="175"/>
        <end position="195"/>
    </location>
</feature>
<keyword evidence="3" id="KW-1185">Reference proteome</keyword>
<feature type="transmembrane region" description="Helical" evidence="1">
    <location>
        <begin position="143"/>
        <end position="169"/>
    </location>
</feature>
<dbReference type="InterPro" id="IPR052556">
    <property type="entry name" value="PolySynth_Transporter"/>
</dbReference>
<dbReference type="Proteomes" id="UP000290218">
    <property type="component" value="Unassembled WGS sequence"/>
</dbReference>
<dbReference type="CDD" id="cd13128">
    <property type="entry name" value="MATE_Wzx_like"/>
    <property type="match status" value="1"/>
</dbReference>
<name>A0A4Q1C873_9BACT</name>
<keyword evidence="1" id="KW-0812">Transmembrane</keyword>
<feature type="transmembrane region" description="Helical" evidence="1">
    <location>
        <begin position="445"/>
        <end position="466"/>
    </location>
</feature>
<feature type="transmembrane region" description="Helical" evidence="1">
    <location>
        <begin position="352"/>
        <end position="375"/>
    </location>
</feature>
<feature type="transmembrane region" description="Helical" evidence="1">
    <location>
        <begin position="233"/>
        <end position="252"/>
    </location>
</feature>
<dbReference type="AlphaFoldDB" id="A0A4Q1C873"/>
<evidence type="ECO:0000313" key="2">
    <source>
        <dbReference type="EMBL" id="RXK55002.1"/>
    </source>
</evidence>
<feature type="transmembrane region" description="Helical" evidence="1">
    <location>
        <begin position="207"/>
        <end position="227"/>
    </location>
</feature>
<accession>A0A4Q1C873</accession>
<feature type="transmembrane region" description="Helical" evidence="1">
    <location>
        <begin position="112"/>
        <end position="131"/>
    </location>
</feature>
<keyword evidence="1" id="KW-1133">Transmembrane helix</keyword>
<protein>
    <submittedName>
        <fullName evidence="2">Flippase</fullName>
    </submittedName>
</protein>
<proteinExistence type="predicted"/>
<dbReference type="OrthoDB" id="193241at2"/>
<gene>
    <name evidence="2" type="ORF">ESB00_03635</name>
</gene>
<comment type="caution">
    <text evidence="2">The sequence shown here is derived from an EMBL/GenBank/DDBJ whole genome shotgun (WGS) entry which is preliminary data.</text>
</comment>
<keyword evidence="1" id="KW-0472">Membrane</keyword>
<evidence type="ECO:0000313" key="3">
    <source>
        <dbReference type="Proteomes" id="UP000290218"/>
    </source>
</evidence>